<sequence>MERDTGKAAAAAGATQGLNGAAGSRGGRSMERGTKIPRHPRPSPEGDFNANKTSRRPRCSGSAPPDVPRNQDRVKKPAPMRHSSSRQDGPILIDSPPRVTPRRGEKRRYPAGPSRVNSSKAVAVEQTDSSAGSQPIDNSPVPLVSGGNVPPLENEGSVPRISSAPKQRDGTTTIMPPAKAQRPASAEASQSRKKEKQPVVYSLEQNVKEGPPRQTTPLGNLVGDTTHVDLMCNRAPKLQMEMTKRLDKLKSAAPRLFLTSVCSIDDAPPSLTLPTDGFVMGRHAATVHRDLYGLQELLKKAPRVNQEIIVAIRITTASWRANYADPHSGDLYESACAEASDELKLFAGDKVNIQAHRRHLEACHTDWLSRAEYHERKARAARANSEAYGLLKHNQDIIDGHSAALDALAKKISDMEDGRDQARAAVEDAKKKKKIGHLRRRLLFRF</sequence>
<reference evidence="3 4" key="1">
    <citation type="submission" date="2012-08" db="EMBL/GenBank/DDBJ databases">
        <title>Oryza genome evolution.</title>
        <authorList>
            <person name="Wing R.A."/>
        </authorList>
    </citation>
    <scope>NUCLEOTIDE SEQUENCE</scope>
</reference>
<feature type="region of interest" description="Disordered" evidence="2">
    <location>
        <begin position="1"/>
        <end position="199"/>
    </location>
</feature>
<dbReference type="HOGENOM" id="CLU_049809_0_0_1"/>
<evidence type="ECO:0000313" key="4">
    <source>
        <dbReference type="Proteomes" id="UP000032180"/>
    </source>
</evidence>
<proteinExistence type="predicted"/>
<accession>A0A0D9W3J0</accession>
<evidence type="ECO:0000313" key="3">
    <source>
        <dbReference type="EnsemblPlants" id="LPERR04G05270.1"/>
    </source>
</evidence>
<protein>
    <submittedName>
        <fullName evidence="3">Uncharacterized protein</fullName>
    </submittedName>
</protein>
<keyword evidence="4" id="KW-1185">Reference proteome</keyword>
<evidence type="ECO:0000256" key="1">
    <source>
        <dbReference type="SAM" id="Coils"/>
    </source>
</evidence>
<dbReference type="Proteomes" id="UP000032180">
    <property type="component" value="Chromosome 4"/>
</dbReference>
<dbReference type="Gramene" id="LPERR04G05270.1">
    <property type="protein sequence ID" value="LPERR04G05270.1"/>
    <property type="gene ID" value="LPERR04G05270"/>
</dbReference>
<feature type="coiled-coil region" evidence="1">
    <location>
        <begin position="405"/>
        <end position="432"/>
    </location>
</feature>
<feature type="compositionally biased region" description="Low complexity" evidence="2">
    <location>
        <begin position="7"/>
        <end position="22"/>
    </location>
</feature>
<reference evidence="4" key="2">
    <citation type="submission" date="2013-12" db="EMBL/GenBank/DDBJ databases">
        <authorList>
            <person name="Yu Y."/>
            <person name="Lee S."/>
            <person name="de Baynast K."/>
            <person name="Wissotski M."/>
            <person name="Liu L."/>
            <person name="Talag J."/>
            <person name="Goicoechea J."/>
            <person name="Angelova A."/>
            <person name="Jetty R."/>
            <person name="Kudrna D."/>
            <person name="Golser W."/>
            <person name="Rivera L."/>
            <person name="Zhang J."/>
            <person name="Wing R."/>
        </authorList>
    </citation>
    <scope>NUCLEOTIDE SEQUENCE</scope>
</reference>
<keyword evidence="1" id="KW-0175">Coiled coil</keyword>
<dbReference type="EnsemblPlants" id="LPERR04G05270.1">
    <property type="protein sequence ID" value="LPERR04G05270.1"/>
    <property type="gene ID" value="LPERR04G05270"/>
</dbReference>
<reference evidence="3" key="3">
    <citation type="submission" date="2015-04" db="UniProtKB">
        <authorList>
            <consortium name="EnsemblPlants"/>
        </authorList>
    </citation>
    <scope>IDENTIFICATION</scope>
</reference>
<feature type="compositionally biased region" description="Polar residues" evidence="2">
    <location>
        <begin position="115"/>
        <end position="137"/>
    </location>
</feature>
<dbReference type="AlphaFoldDB" id="A0A0D9W3J0"/>
<organism evidence="3 4">
    <name type="scientific">Leersia perrieri</name>
    <dbReference type="NCBI Taxonomy" id="77586"/>
    <lineage>
        <taxon>Eukaryota</taxon>
        <taxon>Viridiplantae</taxon>
        <taxon>Streptophyta</taxon>
        <taxon>Embryophyta</taxon>
        <taxon>Tracheophyta</taxon>
        <taxon>Spermatophyta</taxon>
        <taxon>Magnoliopsida</taxon>
        <taxon>Liliopsida</taxon>
        <taxon>Poales</taxon>
        <taxon>Poaceae</taxon>
        <taxon>BOP clade</taxon>
        <taxon>Oryzoideae</taxon>
        <taxon>Oryzeae</taxon>
        <taxon>Oryzinae</taxon>
        <taxon>Leersia</taxon>
    </lineage>
</organism>
<name>A0A0D9W3J0_9ORYZ</name>
<evidence type="ECO:0000256" key="2">
    <source>
        <dbReference type="SAM" id="MobiDB-lite"/>
    </source>
</evidence>